<protein>
    <submittedName>
        <fullName evidence="1">Uncharacterized protein</fullName>
    </submittedName>
</protein>
<dbReference type="AlphaFoldDB" id="A0A0A9C158"/>
<name>A0A0A9C158_ARUDO</name>
<reference evidence="1" key="2">
    <citation type="journal article" date="2015" name="Data Brief">
        <title>Shoot transcriptome of the giant reed, Arundo donax.</title>
        <authorList>
            <person name="Barrero R.A."/>
            <person name="Guerrero F.D."/>
            <person name="Moolhuijzen P."/>
            <person name="Goolsby J.A."/>
            <person name="Tidwell J."/>
            <person name="Bellgard S.E."/>
            <person name="Bellgard M.I."/>
        </authorList>
    </citation>
    <scope>NUCLEOTIDE SEQUENCE</scope>
    <source>
        <tissue evidence="1">Shoot tissue taken approximately 20 cm above the soil surface</tissue>
    </source>
</reference>
<accession>A0A0A9C158</accession>
<reference evidence="1" key="1">
    <citation type="submission" date="2014-09" db="EMBL/GenBank/DDBJ databases">
        <authorList>
            <person name="Magalhaes I.L.F."/>
            <person name="Oliveira U."/>
            <person name="Santos F.R."/>
            <person name="Vidigal T.H.D.A."/>
            <person name="Brescovit A.D."/>
            <person name="Santos A.J."/>
        </authorList>
    </citation>
    <scope>NUCLEOTIDE SEQUENCE</scope>
    <source>
        <tissue evidence="1">Shoot tissue taken approximately 20 cm above the soil surface</tissue>
    </source>
</reference>
<evidence type="ECO:0000313" key="1">
    <source>
        <dbReference type="EMBL" id="JAD67095.1"/>
    </source>
</evidence>
<sequence>MRKEICVLDVLLCLKKRKGEAAVAIIILMV</sequence>
<proteinExistence type="predicted"/>
<dbReference type="EMBL" id="GBRH01230800">
    <property type="protein sequence ID" value="JAD67095.1"/>
    <property type="molecule type" value="Transcribed_RNA"/>
</dbReference>
<organism evidence="1">
    <name type="scientific">Arundo donax</name>
    <name type="common">Giant reed</name>
    <name type="synonym">Donax arundinaceus</name>
    <dbReference type="NCBI Taxonomy" id="35708"/>
    <lineage>
        <taxon>Eukaryota</taxon>
        <taxon>Viridiplantae</taxon>
        <taxon>Streptophyta</taxon>
        <taxon>Embryophyta</taxon>
        <taxon>Tracheophyta</taxon>
        <taxon>Spermatophyta</taxon>
        <taxon>Magnoliopsida</taxon>
        <taxon>Liliopsida</taxon>
        <taxon>Poales</taxon>
        <taxon>Poaceae</taxon>
        <taxon>PACMAD clade</taxon>
        <taxon>Arundinoideae</taxon>
        <taxon>Arundineae</taxon>
        <taxon>Arundo</taxon>
    </lineage>
</organism>